<evidence type="ECO:0000256" key="2">
    <source>
        <dbReference type="ARBA" id="ARBA00022448"/>
    </source>
</evidence>
<dbReference type="Pfam" id="PF00005">
    <property type="entry name" value="ABC_tran"/>
    <property type="match status" value="1"/>
</dbReference>
<dbReference type="InterPro" id="IPR050763">
    <property type="entry name" value="ABC_transporter_ATP-binding"/>
</dbReference>
<name>A0A7C1CC19_9CREN</name>
<keyword evidence="3" id="KW-0547">Nucleotide-binding</keyword>
<dbReference type="AlphaFoldDB" id="A0A7C1CC19"/>
<evidence type="ECO:0000256" key="3">
    <source>
        <dbReference type="ARBA" id="ARBA00022741"/>
    </source>
</evidence>
<dbReference type="PROSITE" id="PS50893">
    <property type="entry name" value="ABC_TRANSPORTER_2"/>
    <property type="match status" value="1"/>
</dbReference>
<keyword evidence="4 6" id="KW-0067">ATP-binding</keyword>
<dbReference type="GO" id="GO:0016887">
    <property type="term" value="F:ATP hydrolysis activity"/>
    <property type="evidence" value="ECO:0007669"/>
    <property type="project" value="InterPro"/>
</dbReference>
<dbReference type="InterPro" id="IPR017871">
    <property type="entry name" value="ABC_transporter-like_CS"/>
</dbReference>
<comment type="similarity">
    <text evidence="1">Belongs to the ABC transporter superfamily.</text>
</comment>
<reference evidence="6" key="1">
    <citation type="journal article" date="2020" name="mSystems">
        <title>Genome- and Community-Level Interaction Insights into Carbon Utilization and Element Cycling Functions of Hydrothermarchaeota in Hydrothermal Sediment.</title>
        <authorList>
            <person name="Zhou Z."/>
            <person name="Liu Y."/>
            <person name="Xu W."/>
            <person name="Pan J."/>
            <person name="Luo Z.H."/>
            <person name="Li M."/>
        </authorList>
    </citation>
    <scope>NUCLEOTIDE SEQUENCE [LARGE SCALE GENOMIC DNA]</scope>
    <source>
        <strain evidence="6">SpSt-116</strain>
    </source>
</reference>
<accession>A0A7C1CC19</accession>
<sequence>MKEVIRALNIVKYFGETRILDNVSLEAHRGRIAVIMGPNGSGKSTLLKILALLIPPDDGRLEIDDSPIDFDSELEKRSLQKKIAYLPQRPPVLSASVFNNIYLPLRLRGASKEEAKKTTESILSILRLKEYAKINAHRLSGGQKQLLAIGRTLALNPEILLFDEPTASLAPNTAETVQDIVKRYVKEKNCYAVIVSHSITEAKKIADELYVLVSGKIKERFSGQISEAEILKWI</sequence>
<dbReference type="InterPro" id="IPR027417">
    <property type="entry name" value="P-loop_NTPase"/>
</dbReference>
<dbReference type="InterPro" id="IPR003439">
    <property type="entry name" value="ABC_transporter-like_ATP-bd"/>
</dbReference>
<dbReference type="GO" id="GO:0005524">
    <property type="term" value="F:ATP binding"/>
    <property type="evidence" value="ECO:0007669"/>
    <property type="project" value="UniProtKB-KW"/>
</dbReference>
<feature type="domain" description="ABC transporter" evidence="5">
    <location>
        <begin position="5"/>
        <end position="234"/>
    </location>
</feature>
<evidence type="ECO:0000256" key="4">
    <source>
        <dbReference type="ARBA" id="ARBA00022840"/>
    </source>
</evidence>
<protein>
    <submittedName>
        <fullName evidence="6">Amino acid ABC transporter ATP-binding protein</fullName>
    </submittedName>
</protein>
<dbReference type="PANTHER" id="PTHR42711:SF5">
    <property type="entry name" value="ABC TRANSPORTER ATP-BINDING PROTEIN NATA"/>
    <property type="match status" value="1"/>
</dbReference>
<dbReference type="Gene3D" id="3.40.50.300">
    <property type="entry name" value="P-loop containing nucleotide triphosphate hydrolases"/>
    <property type="match status" value="1"/>
</dbReference>
<keyword evidence="2" id="KW-0813">Transport</keyword>
<proteinExistence type="inferred from homology"/>
<dbReference type="EMBL" id="DSAY01000030">
    <property type="protein sequence ID" value="HDP14457.1"/>
    <property type="molecule type" value="Genomic_DNA"/>
</dbReference>
<dbReference type="SUPFAM" id="SSF52540">
    <property type="entry name" value="P-loop containing nucleoside triphosphate hydrolases"/>
    <property type="match status" value="1"/>
</dbReference>
<gene>
    <name evidence="6" type="ORF">ENN26_01585</name>
</gene>
<dbReference type="SMART" id="SM00382">
    <property type="entry name" value="AAA"/>
    <property type="match status" value="1"/>
</dbReference>
<evidence type="ECO:0000313" key="6">
    <source>
        <dbReference type="EMBL" id="HDP14457.1"/>
    </source>
</evidence>
<dbReference type="PANTHER" id="PTHR42711">
    <property type="entry name" value="ABC TRANSPORTER ATP-BINDING PROTEIN"/>
    <property type="match status" value="1"/>
</dbReference>
<dbReference type="PROSITE" id="PS00211">
    <property type="entry name" value="ABC_TRANSPORTER_1"/>
    <property type="match status" value="1"/>
</dbReference>
<dbReference type="InterPro" id="IPR003593">
    <property type="entry name" value="AAA+_ATPase"/>
</dbReference>
<evidence type="ECO:0000256" key="1">
    <source>
        <dbReference type="ARBA" id="ARBA00005417"/>
    </source>
</evidence>
<evidence type="ECO:0000259" key="5">
    <source>
        <dbReference type="PROSITE" id="PS50893"/>
    </source>
</evidence>
<organism evidence="6">
    <name type="scientific">Thermofilum adornatum</name>
    <dbReference type="NCBI Taxonomy" id="1365176"/>
    <lineage>
        <taxon>Archaea</taxon>
        <taxon>Thermoproteota</taxon>
        <taxon>Thermoprotei</taxon>
        <taxon>Thermofilales</taxon>
        <taxon>Thermofilaceae</taxon>
        <taxon>Thermofilum</taxon>
    </lineage>
</organism>
<comment type="caution">
    <text evidence="6">The sequence shown here is derived from an EMBL/GenBank/DDBJ whole genome shotgun (WGS) entry which is preliminary data.</text>
</comment>